<sequence>MKEGKNQVNILLLQDWLTSTFKSRLVVIYRGVPARGWGKEKRDSSRVRKDPPVYPVQEPKMMKRNKWIMGDDTDAYLTVPKDAGNFGDIGGSDDESDFEAVSEAMHAPFPTSSGFEPVTDFEGVEQEEPLVPKPSYDEGPSMAIATLSEPEVSYTGVEVVPMEEPTTMAMVVTELQAETERLSIIRCQAIPVDPRVFREQAQKGAHVVRDARMA</sequence>
<gene>
    <name evidence="2" type="ORF">A4U43_C02F15870</name>
</gene>
<dbReference type="Proteomes" id="UP000243459">
    <property type="component" value="Chromosome 2"/>
</dbReference>
<protein>
    <submittedName>
        <fullName evidence="2">Uncharacterized protein</fullName>
    </submittedName>
</protein>
<keyword evidence="3" id="KW-1185">Reference proteome</keyword>
<accession>A0A5P1FNL5</accession>
<dbReference type="EMBL" id="CM007382">
    <property type="protein sequence ID" value="ONK78220.1"/>
    <property type="molecule type" value="Genomic_DNA"/>
</dbReference>
<feature type="region of interest" description="Disordered" evidence="1">
    <location>
        <begin position="37"/>
        <end position="56"/>
    </location>
</feature>
<evidence type="ECO:0000313" key="3">
    <source>
        <dbReference type="Proteomes" id="UP000243459"/>
    </source>
</evidence>
<name>A0A5P1FNL5_ASPOF</name>
<organism evidence="2 3">
    <name type="scientific">Asparagus officinalis</name>
    <name type="common">Garden asparagus</name>
    <dbReference type="NCBI Taxonomy" id="4686"/>
    <lineage>
        <taxon>Eukaryota</taxon>
        <taxon>Viridiplantae</taxon>
        <taxon>Streptophyta</taxon>
        <taxon>Embryophyta</taxon>
        <taxon>Tracheophyta</taxon>
        <taxon>Spermatophyta</taxon>
        <taxon>Magnoliopsida</taxon>
        <taxon>Liliopsida</taxon>
        <taxon>Asparagales</taxon>
        <taxon>Asparagaceae</taxon>
        <taxon>Asparagoideae</taxon>
        <taxon>Asparagus</taxon>
    </lineage>
</organism>
<feature type="compositionally biased region" description="Basic and acidic residues" evidence="1">
    <location>
        <begin position="37"/>
        <end position="51"/>
    </location>
</feature>
<proteinExistence type="predicted"/>
<evidence type="ECO:0000313" key="2">
    <source>
        <dbReference type="EMBL" id="ONK78220.1"/>
    </source>
</evidence>
<evidence type="ECO:0000256" key="1">
    <source>
        <dbReference type="SAM" id="MobiDB-lite"/>
    </source>
</evidence>
<dbReference type="AlphaFoldDB" id="A0A5P1FNL5"/>
<dbReference type="Gramene" id="ONK78220">
    <property type="protein sequence ID" value="ONK78220"/>
    <property type="gene ID" value="A4U43_C02F15870"/>
</dbReference>
<reference evidence="3" key="1">
    <citation type="journal article" date="2017" name="Nat. Commun.">
        <title>The asparagus genome sheds light on the origin and evolution of a young Y chromosome.</title>
        <authorList>
            <person name="Harkess A."/>
            <person name="Zhou J."/>
            <person name="Xu C."/>
            <person name="Bowers J.E."/>
            <person name="Van der Hulst R."/>
            <person name="Ayyampalayam S."/>
            <person name="Mercati F."/>
            <person name="Riccardi P."/>
            <person name="McKain M.R."/>
            <person name="Kakrana A."/>
            <person name="Tang H."/>
            <person name="Ray J."/>
            <person name="Groenendijk J."/>
            <person name="Arikit S."/>
            <person name="Mathioni S.M."/>
            <person name="Nakano M."/>
            <person name="Shan H."/>
            <person name="Telgmann-Rauber A."/>
            <person name="Kanno A."/>
            <person name="Yue Z."/>
            <person name="Chen H."/>
            <person name="Li W."/>
            <person name="Chen Y."/>
            <person name="Xu X."/>
            <person name="Zhang Y."/>
            <person name="Luo S."/>
            <person name="Chen H."/>
            <person name="Gao J."/>
            <person name="Mao Z."/>
            <person name="Pires J.C."/>
            <person name="Luo M."/>
            <person name="Kudrna D."/>
            <person name="Wing R.A."/>
            <person name="Meyers B.C."/>
            <person name="Yi K."/>
            <person name="Kong H."/>
            <person name="Lavrijsen P."/>
            <person name="Sunseri F."/>
            <person name="Falavigna A."/>
            <person name="Ye Y."/>
            <person name="Leebens-Mack J.H."/>
            <person name="Chen G."/>
        </authorList>
    </citation>
    <scope>NUCLEOTIDE SEQUENCE [LARGE SCALE GENOMIC DNA]</scope>
    <source>
        <strain evidence="3">cv. DH0086</strain>
    </source>
</reference>